<dbReference type="Proteomes" id="UP000886751">
    <property type="component" value="Unassembled WGS sequence"/>
</dbReference>
<comment type="caution">
    <text evidence="3">The sequence shown here is derived from an EMBL/GenBank/DDBJ whole genome shotgun (WGS) entry which is preliminary data.</text>
</comment>
<feature type="compositionally biased region" description="Acidic residues" evidence="1">
    <location>
        <begin position="112"/>
        <end position="123"/>
    </location>
</feature>
<reference evidence="3" key="2">
    <citation type="submission" date="2021-04" db="EMBL/GenBank/DDBJ databases">
        <authorList>
            <person name="Gilroy R."/>
        </authorList>
    </citation>
    <scope>NUCLEOTIDE SEQUENCE</scope>
    <source>
        <strain evidence="3">ChiHecec2B26-7398</strain>
    </source>
</reference>
<feature type="compositionally biased region" description="Low complexity" evidence="1">
    <location>
        <begin position="73"/>
        <end position="82"/>
    </location>
</feature>
<gene>
    <name evidence="3" type="ORF">H9846_05730</name>
</gene>
<evidence type="ECO:0000313" key="4">
    <source>
        <dbReference type="Proteomes" id="UP000886751"/>
    </source>
</evidence>
<evidence type="ECO:0000256" key="1">
    <source>
        <dbReference type="SAM" id="MobiDB-lite"/>
    </source>
</evidence>
<organism evidence="3 4">
    <name type="scientific">Candidatus Gemmiger excrementipullorum</name>
    <dbReference type="NCBI Taxonomy" id="2838610"/>
    <lineage>
        <taxon>Bacteria</taxon>
        <taxon>Bacillati</taxon>
        <taxon>Bacillota</taxon>
        <taxon>Clostridia</taxon>
        <taxon>Eubacteriales</taxon>
        <taxon>Gemmiger</taxon>
    </lineage>
</organism>
<accession>A0A9D1Y0E3</accession>
<dbReference type="AlphaFoldDB" id="A0A9D1Y0E3"/>
<feature type="compositionally biased region" description="Acidic residues" evidence="1">
    <location>
        <begin position="39"/>
        <end position="54"/>
    </location>
</feature>
<dbReference type="EMBL" id="DXEI01000084">
    <property type="protein sequence ID" value="HIX94938.1"/>
    <property type="molecule type" value="Genomic_DNA"/>
</dbReference>
<feature type="chain" id="PRO_5038591698" evidence="2">
    <location>
        <begin position="22"/>
        <end position="123"/>
    </location>
</feature>
<evidence type="ECO:0000313" key="3">
    <source>
        <dbReference type="EMBL" id="HIX94938.1"/>
    </source>
</evidence>
<proteinExistence type="predicted"/>
<feature type="signal peptide" evidence="2">
    <location>
        <begin position="1"/>
        <end position="21"/>
    </location>
</feature>
<reference evidence="3" key="1">
    <citation type="journal article" date="2021" name="PeerJ">
        <title>Extensive microbial diversity within the chicken gut microbiome revealed by metagenomics and culture.</title>
        <authorList>
            <person name="Gilroy R."/>
            <person name="Ravi A."/>
            <person name="Getino M."/>
            <person name="Pursley I."/>
            <person name="Horton D.L."/>
            <person name="Alikhan N.F."/>
            <person name="Baker D."/>
            <person name="Gharbi K."/>
            <person name="Hall N."/>
            <person name="Watson M."/>
            <person name="Adriaenssens E.M."/>
            <person name="Foster-Nyarko E."/>
            <person name="Jarju S."/>
            <person name="Secka A."/>
            <person name="Antonio M."/>
            <person name="Oren A."/>
            <person name="Chaudhuri R.R."/>
            <person name="La Ragione R."/>
            <person name="Hildebrand F."/>
            <person name="Pallen M.J."/>
        </authorList>
    </citation>
    <scope>NUCLEOTIDE SEQUENCE</scope>
    <source>
        <strain evidence="3">ChiHecec2B26-7398</strain>
    </source>
</reference>
<protein>
    <submittedName>
        <fullName evidence="3">Uncharacterized protein</fullName>
    </submittedName>
</protein>
<keyword evidence="2" id="KW-0732">Signal</keyword>
<sequence length="123" mass="12417">MSLLKKLAGLAVGAAAVGAVAYLLNKRDQGEEYEHIVGPEDEADAEAAEPEADVPGEAAQEAPAAAPQPPVAAHPAPAEDAPNVNPVELGAVEAPKTADGKIDAAKVADPADFGDWDEQGCRG</sequence>
<feature type="compositionally biased region" description="Basic and acidic residues" evidence="1">
    <location>
        <begin position="96"/>
        <end position="106"/>
    </location>
</feature>
<feature type="region of interest" description="Disordered" evidence="1">
    <location>
        <begin position="33"/>
        <end position="123"/>
    </location>
</feature>
<feature type="compositionally biased region" description="Low complexity" evidence="1">
    <location>
        <begin position="55"/>
        <end position="65"/>
    </location>
</feature>
<evidence type="ECO:0000256" key="2">
    <source>
        <dbReference type="SAM" id="SignalP"/>
    </source>
</evidence>
<name>A0A9D1Y0E3_9FIRM</name>